<dbReference type="PANTHER" id="PTHR31632">
    <property type="entry name" value="IRON TRANSPORTER FTH1"/>
    <property type="match status" value="1"/>
</dbReference>
<feature type="transmembrane region" description="Helical" evidence="6">
    <location>
        <begin position="115"/>
        <end position="137"/>
    </location>
</feature>
<dbReference type="EMBL" id="JAGGKP010000003">
    <property type="protein sequence ID" value="MBP1936884.1"/>
    <property type="molecule type" value="Genomic_DNA"/>
</dbReference>
<comment type="caution">
    <text evidence="7">The sequence shown here is derived from an EMBL/GenBank/DDBJ whole genome shotgun (WGS) entry which is preliminary data.</text>
</comment>
<reference evidence="7 8" key="1">
    <citation type="submission" date="2021-03" db="EMBL/GenBank/DDBJ databases">
        <title>Genomic Encyclopedia of Type Strains, Phase IV (KMG-IV): sequencing the most valuable type-strain genomes for metagenomic binning, comparative biology and taxonomic classification.</title>
        <authorList>
            <person name="Goeker M."/>
        </authorList>
    </citation>
    <scope>NUCLEOTIDE SEQUENCE [LARGE SCALE GENOMIC DNA]</scope>
    <source>
        <strain evidence="7 8">DSM 23491</strain>
    </source>
</reference>
<evidence type="ECO:0000256" key="6">
    <source>
        <dbReference type="SAM" id="Phobius"/>
    </source>
</evidence>
<keyword evidence="3 6" id="KW-0812">Transmembrane</keyword>
<evidence type="ECO:0000256" key="1">
    <source>
        <dbReference type="ARBA" id="ARBA00004141"/>
    </source>
</evidence>
<gene>
    <name evidence="7" type="ORF">J2Z20_001766</name>
</gene>
<evidence type="ECO:0000256" key="4">
    <source>
        <dbReference type="ARBA" id="ARBA00022989"/>
    </source>
</evidence>
<organism evidence="7 8">
    <name type="scientific">Paenibacillus sediminis</name>
    <dbReference type="NCBI Taxonomy" id="664909"/>
    <lineage>
        <taxon>Bacteria</taxon>
        <taxon>Bacillati</taxon>
        <taxon>Bacillota</taxon>
        <taxon>Bacilli</taxon>
        <taxon>Bacillales</taxon>
        <taxon>Paenibacillaceae</taxon>
        <taxon>Paenibacillus</taxon>
    </lineage>
</organism>
<keyword evidence="4 6" id="KW-1133">Transmembrane helix</keyword>
<feature type="transmembrane region" description="Helical" evidence="6">
    <location>
        <begin position="49"/>
        <end position="74"/>
    </location>
</feature>
<evidence type="ECO:0000256" key="2">
    <source>
        <dbReference type="ARBA" id="ARBA00008333"/>
    </source>
</evidence>
<accession>A0ABS4H2X2</accession>
<sequence length="323" mass="35742">MLRKMLNLKSMLIAVSLLVLIWIIIWQGVNYHGNPDPSSTDLSPGAAILNTAILVFREGLEAILVLSAIISGLVRKKQDNFWKPISAGAGVSFLATIVTWFIVVAIISSVNASELAIQAFTGVLAVIVLLIIMNWFFHKIYWQGWIGLHNRKKQKLTGSNGEEVSKNVFWSLFVLGLTSVYREGFEVVLFLQNLRLKVGSEIILQGAIIGLALTLIVGVLTFLAHSRLPYKKMLVFTGALLVVVLAVMVGETIQEMQLAGWMSTTHLPIHIPNWAGVWFCLFPTVETLSFQALAVVYVVGSYLAAHYLTKRKALKKKAQLIDV</sequence>
<keyword evidence="8" id="KW-1185">Reference proteome</keyword>
<feature type="transmembrane region" description="Helical" evidence="6">
    <location>
        <begin position="202"/>
        <end position="222"/>
    </location>
</feature>
<dbReference type="Pfam" id="PF03239">
    <property type="entry name" value="FTR1"/>
    <property type="match status" value="1"/>
</dbReference>
<dbReference type="InterPro" id="IPR004923">
    <property type="entry name" value="FTR1/Fip1/EfeU"/>
</dbReference>
<evidence type="ECO:0000256" key="5">
    <source>
        <dbReference type="ARBA" id="ARBA00023136"/>
    </source>
</evidence>
<feature type="transmembrane region" description="Helical" evidence="6">
    <location>
        <begin position="86"/>
        <end position="109"/>
    </location>
</feature>
<evidence type="ECO:0000313" key="7">
    <source>
        <dbReference type="EMBL" id="MBP1936884.1"/>
    </source>
</evidence>
<feature type="transmembrane region" description="Helical" evidence="6">
    <location>
        <begin position="288"/>
        <end position="308"/>
    </location>
</feature>
<feature type="transmembrane region" description="Helical" evidence="6">
    <location>
        <begin position="234"/>
        <end position="253"/>
    </location>
</feature>
<evidence type="ECO:0000313" key="8">
    <source>
        <dbReference type="Proteomes" id="UP001519273"/>
    </source>
</evidence>
<comment type="subcellular location">
    <subcellularLocation>
        <location evidence="1">Membrane</location>
        <topology evidence="1">Multi-pass membrane protein</topology>
    </subcellularLocation>
</comment>
<comment type="similarity">
    <text evidence="2">Belongs to the oxidase-dependent Fe transporter (OFeT) (TC 9.A.10.1) family.</text>
</comment>
<dbReference type="Proteomes" id="UP001519273">
    <property type="component" value="Unassembled WGS sequence"/>
</dbReference>
<keyword evidence="5 6" id="KW-0472">Membrane</keyword>
<feature type="transmembrane region" description="Helical" evidence="6">
    <location>
        <begin position="12"/>
        <end position="29"/>
    </location>
</feature>
<protein>
    <submittedName>
        <fullName evidence="7">High-affinity iron transporter</fullName>
    </submittedName>
</protein>
<dbReference type="PANTHER" id="PTHR31632:SF2">
    <property type="entry name" value="PLASMA MEMBRANE IRON PERMEASE"/>
    <property type="match status" value="1"/>
</dbReference>
<dbReference type="RefSeq" id="WP_342454289.1">
    <property type="nucleotide sequence ID" value="NZ_CBCRVE010000017.1"/>
</dbReference>
<name>A0ABS4H2X2_9BACL</name>
<proteinExistence type="inferred from homology"/>
<evidence type="ECO:0000256" key="3">
    <source>
        <dbReference type="ARBA" id="ARBA00022692"/>
    </source>
</evidence>